<protein>
    <submittedName>
        <fullName evidence="2">Uncharacterized protein</fullName>
    </submittedName>
</protein>
<dbReference type="RefSeq" id="WP_074109220.1">
    <property type="nucleotide sequence ID" value="NZ_LVWI01000087.1"/>
</dbReference>
<dbReference type="EMBL" id="LVWI01000087">
    <property type="protein sequence ID" value="OKP79989.1"/>
    <property type="molecule type" value="Genomic_DNA"/>
</dbReference>
<gene>
    <name evidence="2" type="ORF">A3844_27680</name>
</gene>
<feature type="compositionally biased region" description="Basic and acidic residues" evidence="1">
    <location>
        <begin position="54"/>
        <end position="63"/>
    </location>
</feature>
<reference evidence="2 3" key="1">
    <citation type="submission" date="2016-03" db="EMBL/GenBank/DDBJ databases">
        <authorList>
            <person name="Sant'Anna F.H."/>
            <person name="Ambrosini A."/>
            <person name="Souza R."/>
            <person name="Bach E."/>
            <person name="Fernandes G."/>
            <person name="Balsanelli E."/>
            <person name="Baura V.A."/>
            <person name="Souza E.M."/>
            <person name="Passaglia L."/>
        </authorList>
    </citation>
    <scope>NUCLEOTIDE SEQUENCE [LARGE SCALE GENOMIC DNA]</scope>
    <source>
        <strain evidence="2 3">P26E</strain>
    </source>
</reference>
<feature type="region of interest" description="Disordered" evidence="1">
    <location>
        <begin position="54"/>
        <end position="73"/>
    </location>
</feature>
<organism evidence="2 3">
    <name type="scientific">Paenibacillus helianthi</name>
    <dbReference type="NCBI Taxonomy" id="1349432"/>
    <lineage>
        <taxon>Bacteria</taxon>
        <taxon>Bacillati</taxon>
        <taxon>Bacillota</taxon>
        <taxon>Bacilli</taxon>
        <taxon>Bacillales</taxon>
        <taxon>Paenibacillaceae</taxon>
        <taxon>Paenibacillus</taxon>
    </lineage>
</organism>
<keyword evidence="3" id="KW-1185">Reference proteome</keyword>
<sequence length="119" mass="13514">MELFNEKGEANSKPLTTEKVIEAMDIRGRTHLLSQQRRIKSELSKEEIAYLSEHRNEYPDMERSPSAIVQSRPDRHSILDQIATIRLITQPAGKVLQAVLTRNDSGNEQIALQSAFSLK</sequence>
<accession>A0ABX3EFE2</accession>
<evidence type="ECO:0000256" key="1">
    <source>
        <dbReference type="SAM" id="MobiDB-lite"/>
    </source>
</evidence>
<dbReference type="Proteomes" id="UP000186058">
    <property type="component" value="Unassembled WGS sequence"/>
</dbReference>
<evidence type="ECO:0000313" key="2">
    <source>
        <dbReference type="EMBL" id="OKP79989.1"/>
    </source>
</evidence>
<proteinExistence type="predicted"/>
<name>A0ABX3EFE2_9BACL</name>
<comment type="caution">
    <text evidence="2">The sequence shown here is derived from an EMBL/GenBank/DDBJ whole genome shotgun (WGS) entry which is preliminary data.</text>
</comment>
<evidence type="ECO:0000313" key="3">
    <source>
        <dbReference type="Proteomes" id="UP000186058"/>
    </source>
</evidence>